<evidence type="ECO:0000256" key="3">
    <source>
        <dbReference type="ARBA" id="ARBA00012400"/>
    </source>
</evidence>
<evidence type="ECO:0000256" key="8">
    <source>
        <dbReference type="ARBA" id="ARBA00047561"/>
    </source>
</evidence>
<accession>A0A9D1PIR9</accession>
<keyword evidence="5 9" id="KW-0560">Oxidoreductase</keyword>
<evidence type="ECO:0000256" key="2">
    <source>
        <dbReference type="ARBA" id="ARBA00005010"/>
    </source>
</evidence>
<gene>
    <name evidence="9" type="primary">cobK</name>
    <name evidence="9" type="ORF">H9746_08940</name>
</gene>
<dbReference type="PROSITE" id="PS51014">
    <property type="entry name" value="COBK_CBIJ"/>
    <property type="match status" value="1"/>
</dbReference>
<dbReference type="EC" id="1.3.1.76" evidence="3"/>
<sequence>MKLVIFSGTSDGNKLCQWLGKQHMNADVYVATEYGKQVMSEIEGINVHIGRLNSTQMAEIIDNNTCVIDCTHPYASEVTINIKTVCEQKNAKYLRFLRESLLCDDDIISVKNTEDAVNWLCNNSGNVLLTTGSKELEAYTKIPNYQDRLFIRVLPTASVLQKCESLGFKGSHIIAMQGPFSHEMNVAMLKQIKAQILVTKDTGKSGGFLEKQQAAKQANVKMLMIKRPLDEKGLDFEQIKSEILNLKEYPRFPLFISLVNKNVLIVGAGKIAKRRFEVLKRFGANITVIATENRADIENVIIKSYSENDLNEMTLVIAATDNREINHKIYIDCHKRNIPVSVADCFEESSFFFPAICKNDILIAGLVSNGKNHTAVSSMAKKIRNLFEGVNS</sequence>
<name>A0A9D1PIR9_9FIRM</name>
<dbReference type="GO" id="GO:0016994">
    <property type="term" value="F:precorrin-6A reductase activity"/>
    <property type="evidence" value="ECO:0007669"/>
    <property type="project" value="InterPro"/>
</dbReference>
<dbReference type="Pfam" id="PF13241">
    <property type="entry name" value="NAD_binding_7"/>
    <property type="match status" value="1"/>
</dbReference>
<keyword evidence="6" id="KW-0520">NAD</keyword>
<evidence type="ECO:0000256" key="6">
    <source>
        <dbReference type="ARBA" id="ARBA00023027"/>
    </source>
</evidence>
<dbReference type="Proteomes" id="UP000886808">
    <property type="component" value="Unassembled WGS sequence"/>
</dbReference>
<evidence type="ECO:0000256" key="4">
    <source>
        <dbReference type="ARBA" id="ARBA00022573"/>
    </source>
</evidence>
<dbReference type="PANTHER" id="PTHR36925">
    <property type="entry name" value="COBALT-PRECORRIN-6A REDUCTASE"/>
    <property type="match status" value="1"/>
</dbReference>
<dbReference type="PANTHER" id="PTHR36925:SF1">
    <property type="entry name" value="COBALT-PRECORRIN-6A REDUCTASE"/>
    <property type="match status" value="1"/>
</dbReference>
<dbReference type="Gene3D" id="3.40.50.720">
    <property type="entry name" value="NAD(P)-binding Rossmann-like Domain"/>
    <property type="match status" value="1"/>
</dbReference>
<dbReference type="SUPFAM" id="SSF51735">
    <property type="entry name" value="NAD(P)-binding Rossmann-fold domains"/>
    <property type="match status" value="1"/>
</dbReference>
<evidence type="ECO:0000313" key="9">
    <source>
        <dbReference type="EMBL" id="HIV62946.1"/>
    </source>
</evidence>
<organism evidence="9 10">
    <name type="scientific">Candidatus Butyricicoccus avistercoris</name>
    <dbReference type="NCBI Taxonomy" id="2838518"/>
    <lineage>
        <taxon>Bacteria</taxon>
        <taxon>Bacillati</taxon>
        <taxon>Bacillota</taxon>
        <taxon>Clostridia</taxon>
        <taxon>Eubacteriales</taxon>
        <taxon>Butyricicoccaceae</taxon>
        <taxon>Butyricicoccus</taxon>
    </lineage>
</organism>
<dbReference type="GO" id="GO:0043115">
    <property type="term" value="F:precorrin-2 dehydrogenase activity"/>
    <property type="evidence" value="ECO:0007669"/>
    <property type="project" value="UniProtKB-EC"/>
</dbReference>
<protein>
    <recommendedName>
        <fullName evidence="3">precorrin-2 dehydrogenase</fullName>
        <ecNumber evidence="3">1.3.1.76</ecNumber>
    </recommendedName>
</protein>
<evidence type="ECO:0000256" key="5">
    <source>
        <dbReference type="ARBA" id="ARBA00023002"/>
    </source>
</evidence>
<dbReference type="EMBL" id="DXIE01000051">
    <property type="protein sequence ID" value="HIV62946.1"/>
    <property type="molecule type" value="Genomic_DNA"/>
</dbReference>
<reference evidence="9" key="2">
    <citation type="submission" date="2021-04" db="EMBL/GenBank/DDBJ databases">
        <authorList>
            <person name="Gilroy R."/>
        </authorList>
    </citation>
    <scope>NUCLEOTIDE SEQUENCE</scope>
    <source>
        <strain evidence="9">CHK193-4272</strain>
    </source>
</reference>
<dbReference type="GO" id="GO:0019354">
    <property type="term" value="P:siroheme biosynthetic process"/>
    <property type="evidence" value="ECO:0007669"/>
    <property type="project" value="InterPro"/>
</dbReference>
<dbReference type="NCBIfam" id="TIGR01470">
    <property type="entry name" value="cysG_Nterm"/>
    <property type="match status" value="1"/>
</dbReference>
<dbReference type="InterPro" id="IPR003723">
    <property type="entry name" value="Precorrin-6x_reduct"/>
</dbReference>
<dbReference type="InterPro" id="IPR036291">
    <property type="entry name" value="NAD(P)-bd_dom_sf"/>
</dbReference>
<evidence type="ECO:0000256" key="7">
    <source>
        <dbReference type="ARBA" id="ARBA00023244"/>
    </source>
</evidence>
<evidence type="ECO:0000256" key="1">
    <source>
        <dbReference type="ARBA" id="ARBA00004953"/>
    </source>
</evidence>
<keyword evidence="7" id="KW-0627">Porphyrin biosynthesis</keyword>
<comment type="catalytic activity">
    <reaction evidence="8">
        <text>precorrin-2 + NAD(+) = sirohydrochlorin + NADH + 2 H(+)</text>
        <dbReference type="Rhea" id="RHEA:15613"/>
        <dbReference type="ChEBI" id="CHEBI:15378"/>
        <dbReference type="ChEBI" id="CHEBI:57540"/>
        <dbReference type="ChEBI" id="CHEBI:57945"/>
        <dbReference type="ChEBI" id="CHEBI:58351"/>
        <dbReference type="ChEBI" id="CHEBI:58827"/>
        <dbReference type="EC" id="1.3.1.76"/>
    </reaction>
</comment>
<comment type="pathway">
    <text evidence="1">Cofactor biosynthesis; adenosylcobalamin biosynthesis.</text>
</comment>
<dbReference type="InterPro" id="IPR006367">
    <property type="entry name" value="Sirohaem_synthase_N"/>
</dbReference>
<comment type="pathway">
    <text evidence="2">Porphyrin-containing compound metabolism; siroheme biosynthesis; sirohydrochlorin from precorrin-2: step 1/1.</text>
</comment>
<dbReference type="Pfam" id="PF02571">
    <property type="entry name" value="CbiJ"/>
    <property type="match status" value="1"/>
</dbReference>
<comment type="caution">
    <text evidence="9">The sequence shown here is derived from an EMBL/GenBank/DDBJ whole genome shotgun (WGS) entry which is preliminary data.</text>
</comment>
<proteinExistence type="predicted"/>
<keyword evidence="4" id="KW-0169">Cobalamin biosynthesis</keyword>
<dbReference type="AlphaFoldDB" id="A0A9D1PIR9"/>
<reference evidence="9" key="1">
    <citation type="journal article" date="2021" name="PeerJ">
        <title>Extensive microbial diversity within the chicken gut microbiome revealed by metagenomics and culture.</title>
        <authorList>
            <person name="Gilroy R."/>
            <person name="Ravi A."/>
            <person name="Getino M."/>
            <person name="Pursley I."/>
            <person name="Horton D.L."/>
            <person name="Alikhan N.F."/>
            <person name="Baker D."/>
            <person name="Gharbi K."/>
            <person name="Hall N."/>
            <person name="Watson M."/>
            <person name="Adriaenssens E.M."/>
            <person name="Foster-Nyarko E."/>
            <person name="Jarju S."/>
            <person name="Secka A."/>
            <person name="Antonio M."/>
            <person name="Oren A."/>
            <person name="Chaudhuri R.R."/>
            <person name="La Ragione R."/>
            <person name="Hildebrand F."/>
            <person name="Pallen M.J."/>
        </authorList>
    </citation>
    <scope>NUCLEOTIDE SEQUENCE</scope>
    <source>
        <strain evidence="9">CHK193-4272</strain>
    </source>
</reference>
<dbReference type="NCBIfam" id="TIGR00715">
    <property type="entry name" value="precor6x_red"/>
    <property type="match status" value="1"/>
</dbReference>
<dbReference type="GO" id="GO:0009236">
    <property type="term" value="P:cobalamin biosynthetic process"/>
    <property type="evidence" value="ECO:0007669"/>
    <property type="project" value="UniProtKB-KW"/>
</dbReference>
<evidence type="ECO:0000313" key="10">
    <source>
        <dbReference type="Proteomes" id="UP000886808"/>
    </source>
</evidence>